<evidence type="ECO:0000313" key="5">
    <source>
        <dbReference type="Proteomes" id="UP001199319"/>
    </source>
</evidence>
<dbReference type="GO" id="GO:0016747">
    <property type="term" value="F:acyltransferase activity, transferring groups other than amino-acyl groups"/>
    <property type="evidence" value="ECO:0007669"/>
    <property type="project" value="InterPro"/>
</dbReference>
<keyword evidence="5" id="KW-1185">Reference proteome</keyword>
<dbReference type="CDD" id="cd04301">
    <property type="entry name" value="NAT_SF"/>
    <property type="match status" value="1"/>
</dbReference>
<evidence type="ECO:0000259" key="3">
    <source>
        <dbReference type="PROSITE" id="PS51186"/>
    </source>
</evidence>
<name>A0AAE3ACD0_9FIRM</name>
<dbReference type="Proteomes" id="UP001199319">
    <property type="component" value="Unassembled WGS sequence"/>
</dbReference>
<dbReference type="InterPro" id="IPR000182">
    <property type="entry name" value="GNAT_dom"/>
</dbReference>
<proteinExistence type="predicted"/>
<evidence type="ECO:0000313" key="4">
    <source>
        <dbReference type="EMBL" id="MCC2128307.1"/>
    </source>
</evidence>
<comment type="caution">
    <text evidence="4">The sequence shown here is derived from an EMBL/GenBank/DDBJ whole genome shotgun (WGS) entry which is preliminary data.</text>
</comment>
<reference evidence="4" key="1">
    <citation type="submission" date="2021-10" db="EMBL/GenBank/DDBJ databases">
        <title>Anaerobic single-cell dispensing facilitates the cultivation of human gut bacteria.</title>
        <authorList>
            <person name="Afrizal A."/>
        </authorList>
    </citation>
    <scope>NUCLEOTIDE SEQUENCE</scope>
    <source>
        <strain evidence="4">CLA-AA-H272</strain>
    </source>
</reference>
<dbReference type="InterPro" id="IPR016181">
    <property type="entry name" value="Acyl_CoA_acyltransferase"/>
</dbReference>
<dbReference type="SUPFAM" id="SSF55729">
    <property type="entry name" value="Acyl-CoA N-acyltransferases (Nat)"/>
    <property type="match status" value="1"/>
</dbReference>
<dbReference type="Pfam" id="PF00583">
    <property type="entry name" value="Acetyltransf_1"/>
    <property type="match status" value="1"/>
</dbReference>
<evidence type="ECO:0000256" key="1">
    <source>
        <dbReference type="ARBA" id="ARBA00022679"/>
    </source>
</evidence>
<dbReference type="Gene3D" id="3.40.630.30">
    <property type="match status" value="1"/>
</dbReference>
<gene>
    <name evidence="4" type="ORF">LKD37_02020</name>
</gene>
<dbReference type="AlphaFoldDB" id="A0AAE3ACD0"/>
<dbReference type="PANTHER" id="PTHR43420">
    <property type="entry name" value="ACETYLTRANSFERASE"/>
    <property type="match status" value="1"/>
</dbReference>
<dbReference type="PROSITE" id="PS51186">
    <property type="entry name" value="GNAT"/>
    <property type="match status" value="1"/>
</dbReference>
<evidence type="ECO:0000256" key="2">
    <source>
        <dbReference type="ARBA" id="ARBA00023315"/>
    </source>
</evidence>
<dbReference type="RefSeq" id="WP_302927713.1">
    <property type="nucleotide sequence ID" value="NZ_JAJEPW010000003.1"/>
</dbReference>
<keyword evidence="2" id="KW-0012">Acyltransferase</keyword>
<keyword evidence="1" id="KW-0808">Transferase</keyword>
<feature type="domain" description="N-acetyltransferase" evidence="3">
    <location>
        <begin position="5"/>
        <end position="163"/>
    </location>
</feature>
<protein>
    <submittedName>
        <fullName evidence="4">GNAT family N-acetyltransferase</fullName>
    </submittedName>
</protein>
<sequence length="164" mass="19289">MAEEKLFIEASEEDVPSIIALRQRIWGTTYRGVYPDSMIDNFDWDWHREMELLRVHHPAYSVYLVRKDRQDIGYLTINEADVITLQSLYISAEYQRQGIGRQAFDFVKAYCRAHHAASFVCHCVPENLNARSFYERMGGKVIGQDLANEERWQNSVTYRFTLTQ</sequence>
<dbReference type="EMBL" id="JAJEPW010000003">
    <property type="protein sequence ID" value="MCC2128307.1"/>
    <property type="molecule type" value="Genomic_DNA"/>
</dbReference>
<organism evidence="4 5">
    <name type="scientific">Brotocaccenecus cirricatena</name>
    <dbReference type="NCBI Taxonomy" id="3064195"/>
    <lineage>
        <taxon>Bacteria</taxon>
        <taxon>Bacillati</taxon>
        <taxon>Bacillota</taxon>
        <taxon>Clostridia</taxon>
        <taxon>Eubacteriales</taxon>
        <taxon>Oscillospiraceae</taxon>
        <taxon>Brotocaccenecus</taxon>
    </lineage>
</organism>
<accession>A0AAE3ACD0</accession>
<dbReference type="InterPro" id="IPR050680">
    <property type="entry name" value="YpeA/RimI_acetyltransf"/>
</dbReference>